<dbReference type="GO" id="GO:0022857">
    <property type="term" value="F:transmembrane transporter activity"/>
    <property type="evidence" value="ECO:0007669"/>
    <property type="project" value="TreeGrafter"/>
</dbReference>
<dbReference type="InterPro" id="IPR025857">
    <property type="entry name" value="MacB_PCD"/>
</dbReference>
<reference evidence="9" key="1">
    <citation type="journal article" date="2021" name="PeerJ">
        <title>Extensive microbial diversity within the chicken gut microbiome revealed by metagenomics and culture.</title>
        <authorList>
            <person name="Gilroy R."/>
            <person name="Ravi A."/>
            <person name="Getino M."/>
            <person name="Pursley I."/>
            <person name="Horton D.L."/>
            <person name="Alikhan N.F."/>
            <person name="Baker D."/>
            <person name="Gharbi K."/>
            <person name="Hall N."/>
            <person name="Watson M."/>
            <person name="Adriaenssens E.M."/>
            <person name="Foster-Nyarko E."/>
            <person name="Jarju S."/>
            <person name="Secka A."/>
            <person name="Antonio M."/>
            <person name="Oren A."/>
            <person name="Chaudhuri R.R."/>
            <person name="La Ragione R."/>
            <person name="Hildebrand F."/>
            <person name="Pallen M.J."/>
        </authorList>
    </citation>
    <scope>NUCLEOTIDE SEQUENCE</scope>
    <source>
        <strain evidence="9">G4-2901</strain>
    </source>
</reference>
<dbReference type="InterPro" id="IPR050250">
    <property type="entry name" value="Macrolide_Exporter_MacB"/>
</dbReference>
<dbReference type="GO" id="GO:0005886">
    <property type="term" value="C:plasma membrane"/>
    <property type="evidence" value="ECO:0007669"/>
    <property type="project" value="UniProtKB-SubCell"/>
</dbReference>
<proteinExistence type="predicted"/>
<dbReference type="PANTHER" id="PTHR30572">
    <property type="entry name" value="MEMBRANE COMPONENT OF TRANSPORTER-RELATED"/>
    <property type="match status" value="1"/>
</dbReference>
<feature type="transmembrane region" description="Helical" evidence="6">
    <location>
        <begin position="420"/>
        <end position="441"/>
    </location>
</feature>
<dbReference type="EMBL" id="JAHLFW010000096">
    <property type="protein sequence ID" value="MBU3838933.1"/>
    <property type="molecule type" value="Genomic_DNA"/>
</dbReference>
<keyword evidence="4 6" id="KW-1133">Transmembrane helix</keyword>
<keyword evidence="5 6" id="KW-0472">Membrane</keyword>
<feature type="transmembrane region" description="Helical" evidence="6">
    <location>
        <begin position="332"/>
        <end position="352"/>
    </location>
</feature>
<evidence type="ECO:0000313" key="10">
    <source>
        <dbReference type="Proteomes" id="UP000783796"/>
    </source>
</evidence>
<comment type="subcellular location">
    <subcellularLocation>
        <location evidence="1">Cell membrane</location>
        <topology evidence="1">Multi-pass membrane protein</topology>
    </subcellularLocation>
</comment>
<evidence type="ECO:0000313" key="9">
    <source>
        <dbReference type="EMBL" id="MBU3838933.1"/>
    </source>
</evidence>
<feature type="transmembrane region" description="Helical" evidence="6">
    <location>
        <begin position="740"/>
        <end position="762"/>
    </location>
</feature>
<comment type="caution">
    <text evidence="9">The sequence shown here is derived from an EMBL/GenBank/DDBJ whole genome shotgun (WGS) entry which is preliminary data.</text>
</comment>
<keyword evidence="2" id="KW-1003">Cell membrane</keyword>
<sequence length="779" mass="87181">MQALRNIKYTLRKYFVPMLMSLVGLILAFSAFMLISVQLDFEKGFDRFHPDAGNIYRVDLSDNNTIFRSILPPGFSDEVIRSSSHIVAGTVVCPFLGEVYITTMKDGVSSGFIETANVVSEDFFKVFGIKIVEGDPATLSKNEQLAIPQSTARKIFGNESPIGKQVKIKSGTGFLRSDKWTVGAVYEDLPANSQIRNEIYMKIPDFFLQNFGASNFVCYLRLDDSENVSLVEDEFNSKFEFDKYRGLTPIYLTPLVDVYFQEEKSDGRVFRSGSITQYNVLTIISFLIIIVGLLNFTNFYTSLIPSRLKTINTRIILGEDTRTIRMEIIQETVLLSLIAFAGAVIAVVFLSPAVTEMGIVNTVFSFGKNSSIVIITLLLALSGGILSGIYPAFFATSYTGELAMRGNFNLSSSGMKIKKTLLCVQYAISCSLILFIAAIYLQNRMMLQFDPKFDKDRIAIVGLTSDIVKNKGSWIKEELQKYPEIENVAFTSEKFGAQDTYCTEGIEYNGTDIPSFLIYVTPDFPDVMGIKMTEGKTFPKTSQGDIIVNRYMNDNYGVELGNIPSMEAEAIGICDNVNFTSMRKSQSAVCFISLPAESGYLSDMFVRLASGYDRTEAVSHIKEIISKVEPEYPTEVLFYDNVAAAQYQRENSFANTMLCFSIIAIVLSLVGVFSMVIFDIQHKRKEIALRKVFGADYTDVLWLGNKPYFFIVLAGFIISIPVAVIAINEYLQGFAMKVNVSWWIFLLVFLFIQALTAVLVVMRYNSLALESPNISLETE</sequence>
<evidence type="ECO:0000256" key="2">
    <source>
        <dbReference type="ARBA" id="ARBA00022475"/>
    </source>
</evidence>
<dbReference type="Pfam" id="PF02687">
    <property type="entry name" value="FtsX"/>
    <property type="match status" value="2"/>
</dbReference>
<keyword evidence="3 6" id="KW-0812">Transmembrane</keyword>
<feature type="transmembrane region" description="Helical" evidence="6">
    <location>
        <begin position="278"/>
        <end position="300"/>
    </location>
</feature>
<feature type="domain" description="ABC3 transporter permease C-terminal" evidence="7">
    <location>
        <begin position="659"/>
        <end position="760"/>
    </location>
</feature>
<dbReference type="InterPro" id="IPR003838">
    <property type="entry name" value="ABC3_permease_C"/>
</dbReference>
<feature type="domain" description="ABC3 transporter permease C-terminal" evidence="7">
    <location>
        <begin position="283"/>
        <end position="395"/>
    </location>
</feature>
<feature type="transmembrane region" description="Helical" evidence="6">
    <location>
        <begin position="708"/>
        <end position="728"/>
    </location>
</feature>
<feature type="transmembrane region" description="Helical" evidence="6">
    <location>
        <begin position="372"/>
        <end position="399"/>
    </location>
</feature>
<name>A0A948X001_9BACT</name>
<evidence type="ECO:0000256" key="1">
    <source>
        <dbReference type="ARBA" id="ARBA00004651"/>
    </source>
</evidence>
<dbReference type="Proteomes" id="UP000783796">
    <property type="component" value="Unassembled WGS sequence"/>
</dbReference>
<feature type="domain" description="MacB-like periplasmic core" evidence="8">
    <location>
        <begin position="19"/>
        <end position="236"/>
    </location>
</feature>
<gene>
    <name evidence="9" type="ORF">H9777_11625</name>
</gene>
<accession>A0A948X001</accession>
<feature type="transmembrane region" description="Helical" evidence="6">
    <location>
        <begin position="14"/>
        <end position="35"/>
    </location>
</feature>
<evidence type="ECO:0000256" key="6">
    <source>
        <dbReference type="SAM" id="Phobius"/>
    </source>
</evidence>
<reference evidence="9" key="2">
    <citation type="submission" date="2021-04" db="EMBL/GenBank/DDBJ databases">
        <authorList>
            <person name="Gilroy R."/>
        </authorList>
    </citation>
    <scope>NUCLEOTIDE SEQUENCE</scope>
    <source>
        <strain evidence="9">G4-2901</strain>
    </source>
</reference>
<evidence type="ECO:0000259" key="7">
    <source>
        <dbReference type="Pfam" id="PF02687"/>
    </source>
</evidence>
<evidence type="ECO:0000259" key="8">
    <source>
        <dbReference type="Pfam" id="PF12704"/>
    </source>
</evidence>
<dbReference type="AlphaFoldDB" id="A0A948X001"/>
<dbReference type="PANTHER" id="PTHR30572:SF18">
    <property type="entry name" value="ABC-TYPE MACROLIDE FAMILY EXPORT SYSTEM PERMEASE COMPONENT 2"/>
    <property type="match status" value="1"/>
</dbReference>
<dbReference type="Pfam" id="PF12704">
    <property type="entry name" value="MacB_PCD"/>
    <property type="match status" value="1"/>
</dbReference>
<evidence type="ECO:0000256" key="4">
    <source>
        <dbReference type="ARBA" id="ARBA00022989"/>
    </source>
</evidence>
<evidence type="ECO:0000256" key="3">
    <source>
        <dbReference type="ARBA" id="ARBA00022692"/>
    </source>
</evidence>
<evidence type="ECO:0000256" key="5">
    <source>
        <dbReference type="ARBA" id="ARBA00023136"/>
    </source>
</evidence>
<organism evidence="9 10">
    <name type="scientific">Candidatus Phocaeicola faecigallinarum</name>
    <dbReference type="NCBI Taxonomy" id="2838732"/>
    <lineage>
        <taxon>Bacteria</taxon>
        <taxon>Pseudomonadati</taxon>
        <taxon>Bacteroidota</taxon>
        <taxon>Bacteroidia</taxon>
        <taxon>Bacteroidales</taxon>
        <taxon>Bacteroidaceae</taxon>
        <taxon>Phocaeicola</taxon>
    </lineage>
</organism>
<protein>
    <submittedName>
        <fullName evidence="9">ABC transporter permease</fullName>
    </submittedName>
</protein>
<feature type="transmembrane region" description="Helical" evidence="6">
    <location>
        <begin position="653"/>
        <end position="678"/>
    </location>
</feature>